<dbReference type="Pfam" id="PF04002">
    <property type="entry name" value="RadC"/>
    <property type="match status" value="1"/>
</dbReference>
<dbReference type="InterPro" id="IPR037518">
    <property type="entry name" value="MPN"/>
</dbReference>
<dbReference type="Gene3D" id="3.40.140.10">
    <property type="entry name" value="Cytidine Deaminase, domain 2"/>
    <property type="match status" value="1"/>
</dbReference>
<protein>
    <submittedName>
        <fullName evidence="8">DNA repair protein RadC</fullName>
    </submittedName>
</protein>
<keyword evidence="2" id="KW-0479">Metal-binding</keyword>
<dbReference type="PANTHER" id="PTHR30471">
    <property type="entry name" value="DNA REPAIR PROTEIN RADC"/>
    <property type="match status" value="1"/>
</dbReference>
<dbReference type="NCBIfam" id="TIGR00608">
    <property type="entry name" value="radc"/>
    <property type="match status" value="1"/>
</dbReference>
<evidence type="ECO:0000256" key="2">
    <source>
        <dbReference type="ARBA" id="ARBA00022723"/>
    </source>
</evidence>
<evidence type="ECO:0000313" key="9">
    <source>
        <dbReference type="Proteomes" id="UP001501126"/>
    </source>
</evidence>
<evidence type="ECO:0000256" key="4">
    <source>
        <dbReference type="ARBA" id="ARBA00022833"/>
    </source>
</evidence>
<comment type="caution">
    <text evidence="8">The sequence shown here is derived from an EMBL/GenBank/DDBJ whole genome shotgun (WGS) entry which is preliminary data.</text>
</comment>
<evidence type="ECO:0000256" key="5">
    <source>
        <dbReference type="ARBA" id="ARBA00023049"/>
    </source>
</evidence>
<dbReference type="InterPro" id="IPR046778">
    <property type="entry name" value="UPF0758_N"/>
</dbReference>
<dbReference type="Proteomes" id="UP001501126">
    <property type="component" value="Unassembled WGS sequence"/>
</dbReference>
<dbReference type="EMBL" id="BAAAFH010000003">
    <property type="protein sequence ID" value="GAA0874726.1"/>
    <property type="molecule type" value="Genomic_DNA"/>
</dbReference>
<gene>
    <name evidence="8" type="primary">radC</name>
    <name evidence="8" type="ORF">GCM10009118_11340</name>
</gene>
<evidence type="ECO:0000256" key="6">
    <source>
        <dbReference type="RuleBase" id="RU003797"/>
    </source>
</evidence>
<dbReference type="PROSITE" id="PS01302">
    <property type="entry name" value="UPF0758"/>
    <property type="match status" value="1"/>
</dbReference>
<feature type="domain" description="MPN" evidence="7">
    <location>
        <begin position="106"/>
        <end position="228"/>
    </location>
</feature>
<keyword evidence="4" id="KW-0862">Zinc</keyword>
<evidence type="ECO:0000256" key="1">
    <source>
        <dbReference type="ARBA" id="ARBA00022670"/>
    </source>
</evidence>
<accession>A0ABP3XZC0</accession>
<comment type="similarity">
    <text evidence="6">Belongs to the UPF0758 family.</text>
</comment>
<keyword evidence="1" id="KW-0645">Protease</keyword>
<keyword evidence="5" id="KW-0482">Metalloprotease</keyword>
<dbReference type="PANTHER" id="PTHR30471:SF3">
    <property type="entry name" value="UPF0758 PROTEIN YEES-RELATED"/>
    <property type="match status" value="1"/>
</dbReference>
<keyword evidence="3" id="KW-0378">Hydrolase</keyword>
<dbReference type="CDD" id="cd08071">
    <property type="entry name" value="MPN_DUF2466"/>
    <property type="match status" value="1"/>
</dbReference>
<proteinExistence type="inferred from homology"/>
<dbReference type="RefSeq" id="WP_343785632.1">
    <property type="nucleotide sequence ID" value="NZ_BAAAFH010000003.1"/>
</dbReference>
<name>A0ABP3XZC0_9FLAO</name>
<dbReference type="InterPro" id="IPR001405">
    <property type="entry name" value="UPF0758"/>
</dbReference>
<dbReference type="InterPro" id="IPR020891">
    <property type="entry name" value="UPF0758_CS"/>
</dbReference>
<reference evidence="9" key="1">
    <citation type="journal article" date="2019" name="Int. J. Syst. Evol. Microbiol.">
        <title>The Global Catalogue of Microorganisms (GCM) 10K type strain sequencing project: providing services to taxonomists for standard genome sequencing and annotation.</title>
        <authorList>
            <consortium name="The Broad Institute Genomics Platform"/>
            <consortium name="The Broad Institute Genome Sequencing Center for Infectious Disease"/>
            <person name="Wu L."/>
            <person name="Ma J."/>
        </authorList>
    </citation>
    <scope>NUCLEOTIDE SEQUENCE [LARGE SCALE GENOMIC DNA]</scope>
    <source>
        <strain evidence="9">JCM 16083</strain>
    </source>
</reference>
<dbReference type="InterPro" id="IPR025657">
    <property type="entry name" value="RadC_JAB"/>
</dbReference>
<evidence type="ECO:0000256" key="3">
    <source>
        <dbReference type="ARBA" id="ARBA00022801"/>
    </source>
</evidence>
<dbReference type="Pfam" id="PF20582">
    <property type="entry name" value="UPF0758_N"/>
    <property type="match status" value="1"/>
</dbReference>
<evidence type="ECO:0000259" key="7">
    <source>
        <dbReference type="PROSITE" id="PS50249"/>
    </source>
</evidence>
<dbReference type="PROSITE" id="PS50249">
    <property type="entry name" value="MPN"/>
    <property type="match status" value="1"/>
</dbReference>
<sequence>MKNQPIKHWSVDDRPREKMALKGRRSLSNAELLAILLRTGTSRKSAVELAQDILHSCSGNLHLLGRKDLHEFIQTKGIGEAKAITIMAAMELARRRGEENEISTSKVNSSGDVYRYMKPVLSDLHHEEFHILLLTRSNSIIGKEFISQGGFSGTVVDGKLIFKKALDRKASGVILIHNHPSGTLEPSIEDLRITRKLVDFGKLIDLPVLDHVIFTDNGYFSFSDNGKM</sequence>
<dbReference type="NCBIfam" id="NF000642">
    <property type="entry name" value="PRK00024.1"/>
    <property type="match status" value="1"/>
</dbReference>
<organism evidence="8 9">
    <name type="scientific">Wandonia haliotis</name>
    <dbReference type="NCBI Taxonomy" id="574963"/>
    <lineage>
        <taxon>Bacteria</taxon>
        <taxon>Pseudomonadati</taxon>
        <taxon>Bacteroidota</taxon>
        <taxon>Flavobacteriia</taxon>
        <taxon>Flavobacteriales</taxon>
        <taxon>Crocinitomicaceae</taxon>
        <taxon>Wandonia</taxon>
    </lineage>
</organism>
<keyword evidence="9" id="KW-1185">Reference proteome</keyword>
<evidence type="ECO:0000313" key="8">
    <source>
        <dbReference type="EMBL" id="GAA0874726.1"/>
    </source>
</evidence>